<name>A0A3Q8WVG6_9ACTO</name>
<dbReference type="Gene3D" id="1.20.58.1000">
    <property type="entry name" value="Metal-sensitive repressor, helix protomer"/>
    <property type="match status" value="1"/>
</dbReference>
<evidence type="ECO:0000256" key="1">
    <source>
        <dbReference type="ARBA" id="ARBA00005428"/>
    </source>
</evidence>
<dbReference type="Pfam" id="PF02583">
    <property type="entry name" value="Trns_repr_metal"/>
    <property type="match status" value="1"/>
</dbReference>
<comment type="similarity">
    <text evidence="1">Belongs to the CsoR family.</text>
</comment>
<dbReference type="EMBL" id="CP034438">
    <property type="protein sequence ID" value="AZN31040.1"/>
    <property type="molecule type" value="Genomic_DNA"/>
</dbReference>
<dbReference type="KEGG" id="fsl:EJO69_03810"/>
<dbReference type="OrthoDB" id="9809524at2"/>
<gene>
    <name evidence="3" type="ORF">EJO69_03810</name>
</gene>
<proteinExistence type="inferred from homology"/>
<keyword evidence="4" id="KW-1185">Reference proteome</keyword>
<dbReference type="GO" id="GO:0045892">
    <property type="term" value="P:negative regulation of DNA-templated transcription"/>
    <property type="evidence" value="ECO:0007669"/>
    <property type="project" value="UniProtKB-ARBA"/>
</dbReference>
<organism evidence="3 4">
    <name type="scientific">Flaviflexus salsibiostraticola</name>
    <dbReference type="NCBI Taxonomy" id="1282737"/>
    <lineage>
        <taxon>Bacteria</taxon>
        <taxon>Bacillati</taxon>
        <taxon>Actinomycetota</taxon>
        <taxon>Actinomycetes</taxon>
        <taxon>Actinomycetales</taxon>
        <taxon>Actinomycetaceae</taxon>
        <taxon>Flaviflexus</taxon>
    </lineage>
</organism>
<evidence type="ECO:0000313" key="3">
    <source>
        <dbReference type="EMBL" id="AZN31040.1"/>
    </source>
</evidence>
<sequence>MESSEESRAEAKRKILNRLRRAHGQLGAMIEAFDQDIPCRETVHQLAAVSKALDRAGYLVISRALTECLMNPDGTEDPEELEELFLRLA</sequence>
<dbReference type="GO" id="GO:0003677">
    <property type="term" value="F:DNA binding"/>
    <property type="evidence" value="ECO:0007669"/>
    <property type="project" value="InterPro"/>
</dbReference>
<dbReference type="GO" id="GO:0046872">
    <property type="term" value="F:metal ion binding"/>
    <property type="evidence" value="ECO:0007669"/>
    <property type="project" value="InterPro"/>
</dbReference>
<evidence type="ECO:0000256" key="2">
    <source>
        <dbReference type="ARBA" id="ARBA00023008"/>
    </source>
</evidence>
<evidence type="ECO:0000313" key="4">
    <source>
        <dbReference type="Proteomes" id="UP000270021"/>
    </source>
</evidence>
<keyword evidence="2" id="KW-0186">Copper</keyword>
<dbReference type="InterPro" id="IPR038390">
    <property type="entry name" value="Metal_Tscrpt_repr_sf"/>
</dbReference>
<protein>
    <submittedName>
        <fullName evidence="3">Metal-sensitive transcriptional regulator</fullName>
    </submittedName>
</protein>
<dbReference type="InterPro" id="IPR003735">
    <property type="entry name" value="Metal_Tscrpt_repr"/>
</dbReference>
<accession>A0A3Q8WVG6</accession>
<dbReference type="CDD" id="cd10148">
    <property type="entry name" value="CsoR-like_DUF156"/>
    <property type="match status" value="1"/>
</dbReference>
<dbReference type="PANTHER" id="PTHR33677">
    <property type="entry name" value="TRANSCRIPTIONAL REPRESSOR FRMR-RELATED"/>
    <property type="match status" value="1"/>
</dbReference>
<dbReference type="PANTHER" id="PTHR33677:SF5">
    <property type="entry name" value="TRANSCRIPTIONAL REPRESSOR FRMR"/>
    <property type="match status" value="1"/>
</dbReference>
<reference evidence="3 4" key="1">
    <citation type="submission" date="2018-12" db="EMBL/GenBank/DDBJ databases">
        <title>Complete genome sequence of Flaviflexus salsibiostraticola KCTC 33148.</title>
        <authorList>
            <person name="Bae J.-W."/>
        </authorList>
    </citation>
    <scope>NUCLEOTIDE SEQUENCE [LARGE SCALE GENOMIC DNA]</scope>
    <source>
        <strain evidence="3 4">KCTC 33148</strain>
    </source>
</reference>
<dbReference type="AlphaFoldDB" id="A0A3Q8WVG6"/>
<dbReference type="Proteomes" id="UP000270021">
    <property type="component" value="Chromosome"/>
</dbReference>